<evidence type="ECO:0000313" key="2">
    <source>
        <dbReference type="Proteomes" id="UP001168694"/>
    </source>
</evidence>
<dbReference type="Proteomes" id="UP001168694">
    <property type="component" value="Unassembled WGS sequence"/>
</dbReference>
<keyword evidence="2" id="KW-1185">Reference proteome</keyword>
<proteinExistence type="predicted"/>
<organism evidence="1 2">
    <name type="scientific">Fictibacillus terranigra</name>
    <dbReference type="NCBI Taxonomy" id="3058424"/>
    <lineage>
        <taxon>Bacteria</taxon>
        <taxon>Bacillati</taxon>
        <taxon>Bacillota</taxon>
        <taxon>Bacilli</taxon>
        <taxon>Bacillales</taxon>
        <taxon>Fictibacillaceae</taxon>
        <taxon>Fictibacillus</taxon>
    </lineage>
</organism>
<protein>
    <submittedName>
        <fullName evidence="1">Uncharacterized protein</fullName>
    </submittedName>
</protein>
<dbReference type="RefSeq" id="WP_290400226.1">
    <property type="nucleotide sequence ID" value="NZ_JAUHLN010000002.1"/>
</dbReference>
<dbReference type="SUPFAM" id="SSF56112">
    <property type="entry name" value="Protein kinase-like (PK-like)"/>
    <property type="match status" value="1"/>
</dbReference>
<accession>A0ABT8E8B8</accession>
<reference evidence="1" key="1">
    <citation type="submission" date="2023-06" db="EMBL/GenBank/DDBJ databases">
        <title>Draft Genome Sequences of Representative Paenibacillus Polymyxa, Bacillus cereus, Fictibacillus sp., and Brevibacillus agri Strains Isolated from Amazonian Dark Earth.</title>
        <authorList>
            <person name="Pellegrinetti T.A."/>
            <person name="Cunha I.C.M."/>
            <person name="Chaves M.G."/>
            <person name="Freitas A.S."/>
            <person name="Silva A.V.R."/>
            <person name="Tsai S.M."/>
            <person name="Mendes L.W."/>
        </authorList>
    </citation>
    <scope>NUCLEOTIDE SEQUENCE</scope>
    <source>
        <strain evidence="1">CENA-BCM004</strain>
    </source>
</reference>
<name>A0ABT8E8B8_9BACL</name>
<evidence type="ECO:0000313" key="1">
    <source>
        <dbReference type="EMBL" id="MDN4074156.1"/>
    </source>
</evidence>
<gene>
    <name evidence="1" type="ORF">QYF49_14225</name>
</gene>
<dbReference type="EMBL" id="JAUHLN010000002">
    <property type="protein sequence ID" value="MDN4074156.1"/>
    <property type="molecule type" value="Genomic_DNA"/>
</dbReference>
<sequence length="93" mass="10929">MNTNGDCGYPNFLFSENQLSGVIDPQPFIGHTIHDLVFALFCSILTMWKYDDQALSEEVLLRLFSRLSRSAQHHPEDLPEYREAWDRWKTQIK</sequence>
<comment type="caution">
    <text evidence="1">The sequence shown here is derived from an EMBL/GenBank/DDBJ whole genome shotgun (WGS) entry which is preliminary data.</text>
</comment>
<dbReference type="InterPro" id="IPR011009">
    <property type="entry name" value="Kinase-like_dom_sf"/>
</dbReference>